<accession>A0ABN2DNT3</accession>
<evidence type="ECO:0000313" key="1">
    <source>
        <dbReference type="EMBL" id="GAA1579865.1"/>
    </source>
</evidence>
<keyword evidence="2" id="KW-1185">Reference proteome</keyword>
<name>A0ABN2DNT3_9ACTN</name>
<dbReference type="Proteomes" id="UP001500393">
    <property type="component" value="Unassembled WGS sequence"/>
</dbReference>
<comment type="caution">
    <text evidence="1">The sequence shown here is derived from an EMBL/GenBank/DDBJ whole genome shotgun (WGS) entry which is preliminary data.</text>
</comment>
<reference evidence="1 2" key="1">
    <citation type="journal article" date="2019" name="Int. J. Syst. Evol. Microbiol.">
        <title>The Global Catalogue of Microorganisms (GCM) 10K type strain sequencing project: providing services to taxonomists for standard genome sequencing and annotation.</title>
        <authorList>
            <consortium name="The Broad Institute Genomics Platform"/>
            <consortium name="The Broad Institute Genome Sequencing Center for Infectious Disease"/>
            <person name="Wu L."/>
            <person name="Ma J."/>
        </authorList>
    </citation>
    <scope>NUCLEOTIDE SEQUENCE [LARGE SCALE GENOMIC DNA]</scope>
    <source>
        <strain evidence="1 2">JCM 14969</strain>
    </source>
</reference>
<gene>
    <name evidence="1" type="ORF">GCM10009789_37050</name>
</gene>
<evidence type="ECO:0000313" key="2">
    <source>
        <dbReference type="Proteomes" id="UP001500393"/>
    </source>
</evidence>
<dbReference type="RefSeq" id="WP_344215455.1">
    <property type="nucleotide sequence ID" value="NZ_BAAAOS010000020.1"/>
</dbReference>
<dbReference type="EMBL" id="BAAAOS010000020">
    <property type="protein sequence ID" value="GAA1579865.1"/>
    <property type="molecule type" value="Genomic_DNA"/>
</dbReference>
<proteinExistence type="predicted"/>
<evidence type="ECO:0008006" key="3">
    <source>
        <dbReference type="Google" id="ProtNLM"/>
    </source>
</evidence>
<organism evidence="1 2">
    <name type="scientific">Kribbella sancticallisti</name>
    <dbReference type="NCBI Taxonomy" id="460087"/>
    <lineage>
        <taxon>Bacteria</taxon>
        <taxon>Bacillati</taxon>
        <taxon>Actinomycetota</taxon>
        <taxon>Actinomycetes</taxon>
        <taxon>Propionibacteriales</taxon>
        <taxon>Kribbellaceae</taxon>
        <taxon>Kribbella</taxon>
    </lineage>
</organism>
<protein>
    <recommendedName>
        <fullName evidence="3">HTH araC/xylS-type domain-containing protein</fullName>
    </recommendedName>
</protein>
<sequence length="54" mass="6349">MVGYYEYDAWHRGKVVDNRARLCGFGTAIAMRQHFAKHIRTSPMAYRRTFRAAN</sequence>